<dbReference type="Proteomes" id="UP000623010">
    <property type="component" value="Unassembled WGS sequence"/>
</dbReference>
<accession>A0A918VEY3</accession>
<protein>
    <recommendedName>
        <fullName evidence="3">DUF2267 domain-containing protein</fullName>
    </recommendedName>
</protein>
<gene>
    <name evidence="1" type="ORF">GCM10010389_32670</name>
</gene>
<dbReference type="Pfam" id="PF10025">
    <property type="entry name" value="DUF2267"/>
    <property type="match status" value="1"/>
</dbReference>
<comment type="caution">
    <text evidence="1">The sequence shown here is derived from an EMBL/GenBank/DDBJ whole genome shotgun (WGS) entry which is preliminary data.</text>
</comment>
<evidence type="ECO:0000313" key="2">
    <source>
        <dbReference type="Proteomes" id="UP000623010"/>
    </source>
</evidence>
<evidence type="ECO:0000313" key="1">
    <source>
        <dbReference type="EMBL" id="GGZ91659.1"/>
    </source>
</evidence>
<keyword evidence="2" id="KW-1185">Reference proteome</keyword>
<dbReference type="RefSeq" id="WP_190058156.1">
    <property type="nucleotide sequence ID" value="NZ_BMWH01000012.1"/>
</dbReference>
<dbReference type="EMBL" id="BMWH01000012">
    <property type="protein sequence ID" value="GGZ91659.1"/>
    <property type="molecule type" value="Genomic_DNA"/>
</dbReference>
<reference evidence="1" key="1">
    <citation type="journal article" date="2014" name="Int. J. Syst. Evol. Microbiol.">
        <title>Complete genome sequence of Corynebacterium casei LMG S-19264T (=DSM 44701T), isolated from a smear-ripened cheese.</title>
        <authorList>
            <consortium name="US DOE Joint Genome Institute (JGI-PGF)"/>
            <person name="Walter F."/>
            <person name="Albersmeier A."/>
            <person name="Kalinowski J."/>
            <person name="Ruckert C."/>
        </authorList>
    </citation>
    <scope>NUCLEOTIDE SEQUENCE</scope>
    <source>
        <strain evidence="1">JCM 5016</strain>
    </source>
</reference>
<reference evidence="1" key="2">
    <citation type="submission" date="2020-09" db="EMBL/GenBank/DDBJ databases">
        <authorList>
            <person name="Sun Q."/>
            <person name="Ohkuma M."/>
        </authorList>
    </citation>
    <scope>NUCLEOTIDE SEQUENCE</scope>
    <source>
        <strain evidence="1">JCM 5016</strain>
    </source>
</reference>
<organism evidence="1 2">
    <name type="scientific">Streptomyces echinoruber</name>
    <dbReference type="NCBI Taxonomy" id="68898"/>
    <lineage>
        <taxon>Bacteria</taxon>
        <taxon>Bacillati</taxon>
        <taxon>Actinomycetota</taxon>
        <taxon>Actinomycetes</taxon>
        <taxon>Kitasatosporales</taxon>
        <taxon>Streptomycetaceae</taxon>
        <taxon>Streptomyces</taxon>
    </lineage>
</organism>
<dbReference type="Gene3D" id="1.10.490.110">
    <property type="entry name" value="Uncharacterized conserved protein DUF2267"/>
    <property type="match status" value="1"/>
</dbReference>
<dbReference type="InterPro" id="IPR018727">
    <property type="entry name" value="DUF2267"/>
</dbReference>
<dbReference type="AlphaFoldDB" id="A0A918VEY3"/>
<dbReference type="InterPro" id="IPR038282">
    <property type="entry name" value="DUF2267_sf"/>
</dbReference>
<evidence type="ECO:0008006" key="3">
    <source>
        <dbReference type="Google" id="ProtNLM"/>
    </source>
</evidence>
<name>A0A918VEY3_9ACTN</name>
<proteinExistence type="predicted"/>
<sequence>MDHDTFIGQVQARARLDSRGAAETATRATLETLAERIPATLADNLAEQLPREIGEHLRRVTVAQDQPDTGVRMDRNEFLDRVARRAGADRAKAAHEARTVVEVVGEATQGSLTGKVRASLDDDLAHLLFAGSTGSI</sequence>